<dbReference type="Gene3D" id="3.40.50.200">
    <property type="entry name" value="Peptidase S8/S53 domain"/>
    <property type="match status" value="1"/>
</dbReference>
<dbReference type="InterPro" id="IPR026444">
    <property type="entry name" value="Secre_tail"/>
</dbReference>
<organism evidence="6 7">
    <name type="scientific">Spirosoma agri</name>
    <dbReference type="NCBI Taxonomy" id="1987381"/>
    <lineage>
        <taxon>Bacteria</taxon>
        <taxon>Pseudomonadati</taxon>
        <taxon>Bacteroidota</taxon>
        <taxon>Cytophagia</taxon>
        <taxon>Cytophagales</taxon>
        <taxon>Cytophagaceae</taxon>
        <taxon>Spirosoma</taxon>
    </lineage>
</organism>
<feature type="domain" description="Dystroglycan-type cadherin-like" evidence="5">
    <location>
        <begin position="880"/>
        <end position="973"/>
    </location>
</feature>
<dbReference type="InterPro" id="IPR036852">
    <property type="entry name" value="Peptidase_S8/S53_dom_sf"/>
</dbReference>
<dbReference type="Proteomes" id="UP000477386">
    <property type="component" value="Unassembled WGS sequence"/>
</dbReference>
<dbReference type="InterPro" id="IPR000209">
    <property type="entry name" value="Peptidase_S8/S53_dom"/>
</dbReference>
<keyword evidence="7" id="KW-1185">Reference proteome</keyword>
<accession>A0A6M0IN19</accession>
<dbReference type="InterPro" id="IPR006644">
    <property type="entry name" value="Cadg"/>
</dbReference>
<dbReference type="Pfam" id="PF05345">
    <property type="entry name" value="He_PIG"/>
    <property type="match status" value="2"/>
</dbReference>
<evidence type="ECO:0000256" key="1">
    <source>
        <dbReference type="ARBA" id="ARBA00022670"/>
    </source>
</evidence>
<proteinExistence type="predicted"/>
<feature type="signal peptide" evidence="4">
    <location>
        <begin position="1"/>
        <end position="27"/>
    </location>
</feature>
<dbReference type="GO" id="GO:0016020">
    <property type="term" value="C:membrane"/>
    <property type="evidence" value="ECO:0007669"/>
    <property type="project" value="InterPro"/>
</dbReference>
<dbReference type="InterPro" id="IPR023828">
    <property type="entry name" value="Peptidase_S8_Ser-AS"/>
</dbReference>
<dbReference type="SMART" id="SM00736">
    <property type="entry name" value="CADG"/>
    <property type="match status" value="2"/>
</dbReference>
<dbReference type="InterPro" id="IPR034075">
    <property type="entry name" value="Glr3161-like_dom"/>
</dbReference>
<keyword evidence="2" id="KW-0378">Hydrolase</keyword>
<evidence type="ECO:0000256" key="4">
    <source>
        <dbReference type="SAM" id="SignalP"/>
    </source>
</evidence>
<dbReference type="InterPro" id="IPR015919">
    <property type="entry name" value="Cadherin-like_sf"/>
</dbReference>
<dbReference type="Pfam" id="PF00082">
    <property type="entry name" value="Peptidase_S8"/>
    <property type="match status" value="1"/>
</dbReference>
<evidence type="ECO:0000256" key="2">
    <source>
        <dbReference type="ARBA" id="ARBA00022801"/>
    </source>
</evidence>
<dbReference type="Gene3D" id="2.60.40.10">
    <property type="entry name" value="Immunoglobulins"/>
    <property type="match status" value="2"/>
</dbReference>
<dbReference type="GO" id="GO:0006508">
    <property type="term" value="P:proteolysis"/>
    <property type="evidence" value="ECO:0007669"/>
    <property type="project" value="UniProtKB-KW"/>
</dbReference>
<keyword evidence="4" id="KW-0732">Signal</keyword>
<evidence type="ECO:0000313" key="6">
    <source>
        <dbReference type="EMBL" id="NEU69504.1"/>
    </source>
</evidence>
<dbReference type="PROSITE" id="PS00138">
    <property type="entry name" value="SUBTILASE_SER"/>
    <property type="match status" value="1"/>
</dbReference>
<dbReference type="EMBL" id="JAAGNZ010000002">
    <property type="protein sequence ID" value="NEU69504.1"/>
    <property type="molecule type" value="Genomic_DNA"/>
</dbReference>
<keyword evidence="3" id="KW-0720">Serine protease</keyword>
<evidence type="ECO:0000256" key="3">
    <source>
        <dbReference type="ARBA" id="ARBA00022825"/>
    </source>
</evidence>
<dbReference type="CDD" id="cd05562">
    <property type="entry name" value="Peptidases_S53_like"/>
    <property type="match status" value="1"/>
</dbReference>
<protein>
    <submittedName>
        <fullName evidence="6">S8 family serine peptidase</fullName>
    </submittedName>
</protein>
<dbReference type="RefSeq" id="WP_164041953.1">
    <property type="nucleotide sequence ID" value="NZ_JAAGNZ010000002.1"/>
</dbReference>
<evidence type="ECO:0000313" key="7">
    <source>
        <dbReference type="Proteomes" id="UP000477386"/>
    </source>
</evidence>
<dbReference type="GO" id="GO:0004252">
    <property type="term" value="F:serine-type endopeptidase activity"/>
    <property type="evidence" value="ECO:0007669"/>
    <property type="project" value="InterPro"/>
</dbReference>
<reference evidence="6 7" key="1">
    <citation type="submission" date="2020-02" db="EMBL/GenBank/DDBJ databases">
        <title>Draft genome sequence of two Spirosoma agri KCTC 52727 and Spirosoma terrae KCTC 52035.</title>
        <authorList>
            <person name="Rojas J."/>
            <person name="Ambika Manirajan B."/>
            <person name="Ratering S."/>
            <person name="Suarez C."/>
            <person name="Schnell S."/>
        </authorList>
    </citation>
    <scope>NUCLEOTIDE SEQUENCE [LARGE SCALE GENOMIC DNA]</scope>
    <source>
        <strain evidence="6 7">KCTC 52727</strain>
    </source>
</reference>
<dbReference type="AlphaFoldDB" id="A0A6M0IN19"/>
<name>A0A6M0IN19_9BACT</name>
<sequence length="1155" mass="119990">MLKSLQKRSAVAYAVAALFCVPLLSEAQTPTELKAASRAAKITPDLLSVQRSNGAPTPPPIRDGEIRNEYVITGNLVAIEAVANDQNGEALLAQLRGLGLTDGVAYRSMIFGFLPIDKLDELKDVASLGYARPFYKPVNNTGSVTSQGDKALKADLARKTYGVTGAGSKVGVISDSYNALGGAAKGIASGDLPAAGVQVIDDYLVAGASDEGRAMAEIVYDVAPGAAIAFNTAYRGQAGFAKGIIDLAAAGCNIIVDDIIYLAEPFFQDGIVGQAADQVVTNNNATYFSAAGNQARSSYQAKFVNSGINIPGYGIAHDFGGGDIYQKVTVPSGGTLRLSFQWDDPFRSVSGGVGAKSDLDILFFRNGVAIGGGTADNIASGDPAEVTGTYTNNTAAPVDIDVVIVKYAGPDPGLVKWVNFGSRTVVIEYDTRSGASFGHSGSSRAIAVGAAPYFNTPAYNPNLTTAVIETFSSAGGTPTLFDATGQRISQNGIVREKPEITSVDGGNNTFFSADYEPDGFPNFFGTSAAAPHAAAVAALMQEKAKNKLSPAEVLSIMKQTAIDMDDPLTPTFDAGFDFRTGYGFIQADRALQASGSNEPLAVTSFTCNTTNSSLSSVDFVVGYPNGTFTPAVAPLFINGVTGAGQLGVKYNYAFDNNQSTLPIQDAATRATYFVWNFREACATPAANQPPVFNGVTSLTGTVGLAFRYDIPATSFSDPEGKPLSFAVQGLPAGLTFDAPTLVISGTPTTASVSSVSLVATDPGSLSASGTFTIAISATATQPATPPSLTITSFTCNTTSAGLSSVNFVVGYADGSFTPALPPLLINGVTGEGQLGVQYTYSFDNNQYILPIQDAATRATYFVWNFRAACGTPPVANRPPVYNGGLTDQVATVGVPFSYTVPATAFTDPDGQATLRYTATNLPAGFTIGVTSRVISGTTTVVGSRTVVVRATDASGAFATGSFVLTIGTTPPAAFTIAGVNTISCVATSAGERQLTFAPQYTGTNGQAITFSVVNETSPTMAPAPYTVRLYTDNPTVTLRAAQTGTAVVATYSYNWLAACNAPARIGVVERKAELTVTVLENPTAGQQAQVEVRGATGESLNFQVFDEQGRSISKLAIGQAAEIERQTLQLGNATGLYLLNVHTATQTKTVRLLKK</sequence>
<evidence type="ECO:0000259" key="5">
    <source>
        <dbReference type="SMART" id="SM00736"/>
    </source>
</evidence>
<feature type="chain" id="PRO_5026934775" evidence="4">
    <location>
        <begin position="28"/>
        <end position="1155"/>
    </location>
</feature>
<dbReference type="InterPro" id="IPR013783">
    <property type="entry name" value="Ig-like_fold"/>
</dbReference>
<dbReference type="SUPFAM" id="SSF52743">
    <property type="entry name" value="Subtilisin-like"/>
    <property type="match status" value="1"/>
</dbReference>
<gene>
    <name evidence="6" type="ORF">GK091_21630</name>
</gene>
<dbReference type="GO" id="GO:0005509">
    <property type="term" value="F:calcium ion binding"/>
    <property type="evidence" value="ECO:0007669"/>
    <property type="project" value="InterPro"/>
</dbReference>
<comment type="caution">
    <text evidence="6">The sequence shown here is derived from an EMBL/GenBank/DDBJ whole genome shotgun (WGS) entry which is preliminary data.</text>
</comment>
<keyword evidence="1" id="KW-0645">Protease</keyword>
<dbReference type="NCBIfam" id="TIGR04183">
    <property type="entry name" value="Por_Secre_tail"/>
    <property type="match status" value="1"/>
</dbReference>
<feature type="domain" description="Dystroglycan-type cadherin-like" evidence="5">
    <location>
        <begin position="690"/>
        <end position="782"/>
    </location>
</feature>
<dbReference type="SUPFAM" id="SSF49313">
    <property type="entry name" value="Cadherin-like"/>
    <property type="match status" value="2"/>
</dbReference>